<dbReference type="Proteomes" id="UP000825935">
    <property type="component" value="Chromosome 34"/>
</dbReference>
<gene>
    <name evidence="2" type="ORF">KP509_34G014000</name>
</gene>
<reference evidence="2" key="1">
    <citation type="submission" date="2021-08" db="EMBL/GenBank/DDBJ databases">
        <title>WGS assembly of Ceratopteris richardii.</title>
        <authorList>
            <person name="Marchant D.B."/>
            <person name="Chen G."/>
            <person name="Jenkins J."/>
            <person name="Shu S."/>
            <person name="Leebens-Mack J."/>
            <person name="Grimwood J."/>
            <person name="Schmutz J."/>
            <person name="Soltis P."/>
            <person name="Soltis D."/>
            <person name="Chen Z.-H."/>
        </authorList>
    </citation>
    <scope>NUCLEOTIDE SEQUENCE</scope>
    <source>
        <strain evidence="2">Whitten #5841</strain>
        <tissue evidence="2">Leaf</tissue>
    </source>
</reference>
<name>A0A8T2QI44_CERRI</name>
<dbReference type="EMBL" id="CM035439">
    <property type="protein sequence ID" value="KAH7283569.1"/>
    <property type="molecule type" value="Genomic_DNA"/>
</dbReference>
<feature type="region of interest" description="Disordered" evidence="1">
    <location>
        <begin position="20"/>
        <end position="56"/>
    </location>
</feature>
<dbReference type="CDD" id="cd10229">
    <property type="entry name" value="ASKHA_NBD_HSP70_HSPA12"/>
    <property type="match status" value="1"/>
</dbReference>
<proteinExistence type="predicted"/>
<accession>A0A8T2QI44</accession>
<dbReference type="Gene3D" id="3.30.420.40">
    <property type="match status" value="1"/>
</dbReference>
<sequence length="688" mass="77091">MAHLFRCCLGGGKEDKEFIASESVPSPLERSAPSKPAPLESVPLKPTPLNPTPAENDGVELARSEVAEVIIAVDFGTTFSGFAFARTSAEPIEIKDNCVWPGAAKAGAMSYCKNQTSLFYLPNPTTRDHFELQDWGWSAFIKFDEAMSAATHNSTPSGSSTSSSLDENSSDLLNCTDGMEGFLAHNFKLYLVPGDPKATQAPRLPGDLTPERLVVDYLRCLTDFIMDQLKCSIRNDLSMEDVQWCLTVPAIWDEKAKQLMRRYAQKAGMIRGPHCPKGVSGSPRPLHIILEPEAASAYCQDDIGGNVRLRRGDRVLIADVGGGTIDLVLHEILETDAGGRATKVKEVVPSYGEIGGGTFVDAHFFELLNNRIGCFNDYCRDVDPAMGIHMFRWWQGVKIDFDGSADYSARYSLIRSGLDEEWMHYDRTRGIERSDSYYWHLFLDLNDFKVIFDPEVNKVLDLINKQIDNVRVLIVVGGFAGSQYLRRRIRSEFEKRVPQIILPIDPGRAICRGAVGLCMRRSYIQSRISRRTYGVCAARDAEDDDPEELIVENDNGERNCIMCFSVYIRKGEEVEMGQLIRKRFQPMRPTSREIKIIIYSSPREDPKYIVEDDVMCEGSFEIDISSGLSQGVDRVIEVTMVFGDSLINVSAIPLNFGTQEEHEGLAVTFEYNQLDSYIVCDRFSIKSR</sequence>
<organism evidence="2 3">
    <name type="scientific">Ceratopteris richardii</name>
    <name type="common">Triangle waterfern</name>
    <dbReference type="NCBI Taxonomy" id="49495"/>
    <lineage>
        <taxon>Eukaryota</taxon>
        <taxon>Viridiplantae</taxon>
        <taxon>Streptophyta</taxon>
        <taxon>Embryophyta</taxon>
        <taxon>Tracheophyta</taxon>
        <taxon>Polypodiopsida</taxon>
        <taxon>Polypodiidae</taxon>
        <taxon>Polypodiales</taxon>
        <taxon>Pteridineae</taxon>
        <taxon>Pteridaceae</taxon>
        <taxon>Parkerioideae</taxon>
        <taxon>Ceratopteris</taxon>
    </lineage>
</organism>
<dbReference type="OrthoDB" id="546249at2759"/>
<dbReference type="InterPro" id="IPR043129">
    <property type="entry name" value="ATPase_NBD"/>
</dbReference>
<dbReference type="SUPFAM" id="SSF53067">
    <property type="entry name" value="Actin-like ATPase domain"/>
    <property type="match status" value="2"/>
</dbReference>
<evidence type="ECO:0000313" key="2">
    <source>
        <dbReference type="EMBL" id="KAH7283569.1"/>
    </source>
</evidence>
<dbReference type="OMA" id="MEREMMH"/>
<comment type="caution">
    <text evidence="2">The sequence shown here is derived from an EMBL/GenBank/DDBJ whole genome shotgun (WGS) entry which is preliminary data.</text>
</comment>
<dbReference type="PANTHER" id="PTHR14187">
    <property type="entry name" value="ALPHA KINASE/ELONGATION FACTOR 2 KINASE"/>
    <property type="match status" value="1"/>
</dbReference>
<protein>
    <submittedName>
        <fullName evidence="2">Uncharacterized protein</fullName>
    </submittedName>
</protein>
<evidence type="ECO:0000313" key="3">
    <source>
        <dbReference type="Proteomes" id="UP000825935"/>
    </source>
</evidence>
<keyword evidence="3" id="KW-1185">Reference proteome</keyword>
<evidence type="ECO:0000256" key="1">
    <source>
        <dbReference type="SAM" id="MobiDB-lite"/>
    </source>
</evidence>
<dbReference type="AlphaFoldDB" id="A0A8T2QI44"/>
<dbReference type="PANTHER" id="PTHR14187:SF5">
    <property type="entry name" value="HEAT SHOCK 70 KDA PROTEIN 12A"/>
    <property type="match status" value="1"/>
</dbReference>